<name>A0A227JEU0_VIBPH</name>
<comment type="caution">
    <text evidence="1">The sequence shown here is derived from an EMBL/GenBank/DDBJ whole genome shotgun (WGS) entry which is preliminary data.</text>
</comment>
<dbReference type="OrthoDB" id="5916324at2"/>
<dbReference type="AlphaFoldDB" id="A0A227JEU0"/>
<dbReference type="STRING" id="670.ACZ92_00885"/>
<accession>A0A227JEU0</accession>
<dbReference type="Proteomes" id="UP000214596">
    <property type="component" value="Unassembled WGS sequence"/>
</dbReference>
<proteinExistence type="predicted"/>
<evidence type="ECO:0000313" key="2">
    <source>
        <dbReference type="Proteomes" id="UP000214596"/>
    </source>
</evidence>
<sequence length="156" mass="18434">MMELTSWQDQISDWYETRKHDQVDVLEAILYEAPDTVFGPELSDQQSKAIACWLDGCLRVFQHARYQDHHKAYQTLLYASAKLEQAACHPMSDILLKDWCLKRLQHLTVLALEFCNQQQDQNQWQQQANNLIESHVALMRSLNWNETRKHDQGLRH</sequence>
<gene>
    <name evidence="1" type="ORF">CA163_06775</name>
</gene>
<evidence type="ECO:0000313" key="1">
    <source>
        <dbReference type="EMBL" id="OXE33581.1"/>
    </source>
</evidence>
<protein>
    <submittedName>
        <fullName evidence="1">Transcriptional regulator</fullName>
    </submittedName>
</protein>
<reference evidence="1 2" key="1">
    <citation type="journal article" date="2017" name="Appl. Environ. Microbiol.">
        <title>Parallel evolution of two clades of a major Atlantic endemic Vibrio parahaemolyticus pathogen lineage by independent acquisition of related pathogenicity islands.</title>
        <authorList>
            <person name="Xu F."/>
            <person name="Gonzalez-Escalona N."/>
            <person name="Drees K.P."/>
            <person name="Sebra R.P."/>
            <person name="Cooper V.S."/>
            <person name="Jones S.H."/>
            <person name="Whistler C.A."/>
        </authorList>
    </citation>
    <scope>NUCLEOTIDE SEQUENCE [LARGE SCALE GENOMIC DNA]</scope>
    <source>
        <strain evidence="1 2">MAVP-3</strain>
    </source>
</reference>
<dbReference type="OMA" id="ETRKHDQ"/>
<dbReference type="EMBL" id="NIXT01000263">
    <property type="protein sequence ID" value="OXE33581.1"/>
    <property type="molecule type" value="Genomic_DNA"/>
</dbReference>
<organism evidence="1 2">
    <name type="scientific">Vibrio parahaemolyticus</name>
    <dbReference type="NCBI Taxonomy" id="670"/>
    <lineage>
        <taxon>Bacteria</taxon>
        <taxon>Pseudomonadati</taxon>
        <taxon>Pseudomonadota</taxon>
        <taxon>Gammaproteobacteria</taxon>
        <taxon>Vibrionales</taxon>
        <taxon>Vibrionaceae</taxon>
        <taxon>Vibrio</taxon>
    </lineage>
</organism>